<accession>A0A454JL01</accession>
<reference evidence="1 2" key="1">
    <citation type="submission" date="2018-10" db="EMBL/GenBank/DDBJ databases">
        <title>Draft genome sequence of Aquitalea MWU14-2217 isolated from a wild cranberry bog in Provincetown, Massachusetts.</title>
        <authorList>
            <person name="Ebadzadsahrai G."/>
            <person name="Soby S."/>
        </authorList>
    </citation>
    <scope>NUCLEOTIDE SEQUENCE [LARGE SCALE GENOMIC DNA]</scope>
    <source>
        <strain evidence="1 2">MWU14-2217</strain>
    </source>
</reference>
<comment type="caution">
    <text evidence="1">The sequence shown here is derived from an EMBL/GenBank/DDBJ whole genome shotgun (WGS) entry which is preliminary data.</text>
</comment>
<name>A0A454JL01_9NEIS</name>
<dbReference type="EMBL" id="RFAR01000019">
    <property type="protein sequence ID" value="RMD00071.1"/>
    <property type="molecule type" value="Genomic_DNA"/>
</dbReference>
<evidence type="ECO:0000313" key="2">
    <source>
        <dbReference type="Proteomes" id="UP000274139"/>
    </source>
</evidence>
<proteinExistence type="predicted"/>
<sequence>MMTIHAFKDANDGYYQVDVPDGEDMPEWTEGLTPCAVQPATSNTAQQLASLQQGVQHWLDTTAQANGYDGIASCCSYYNSSVAQYAADAKAATLWRDAVWQACYAQSAALSSQPNPVIPTLATLLLSLPQPATYGWTAHAPGA</sequence>
<dbReference type="AlphaFoldDB" id="A0A454JL01"/>
<dbReference type="Proteomes" id="UP000274139">
    <property type="component" value="Unassembled WGS sequence"/>
</dbReference>
<keyword evidence="2" id="KW-1185">Reference proteome</keyword>
<protein>
    <submittedName>
        <fullName evidence="1">Uncharacterized protein</fullName>
    </submittedName>
</protein>
<organism evidence="1 2">
    <name type="scientific">Aquitalea palustris</name>
    <dbReference type="NCBI Taxonomy" id="2480983"/>
    <lineage>
        <taxon>Bacteria</taxon>
        <taxon>Pseudomonadati</taxon>
        <taxon>Pseudomonadota</taxon>
        <taxon>Betaproteobacteria</taxon>
        <taxon>Neisseriales</taxon>
        <taxon>Chromobacteriaceae</taxon>
        <taxon>Aquitalea</taxon>
    </lineage>
</organism>
<evidence type="ECO:0000313" key="1">
    <source>
        <dbReference type="EMBL" id="RMD00071.1"/>
    </source>
</evidence>
<gene>
    <name evidence="1" type="ORF">EAY64_05595</name>
</gene>